<evidence type="ECO:0000313" key="6">
    <source>
        <dbReference type="EMBL" id="SQB98628.1"/>
    </source>
</evidence>
<organism evidence="6 7">
    <name type="scientific">Helicobacter fennelliae</name>
    <dbReference type="NCBI Taxonomy" id="215"/>
    <lineage>
        <taxon>Bacteria</taxon>
        <taxon>Pseudomonadati</taxon>
        <taxon>Campylobacterota</taxon>
        <taxon>Epsilonproteobacteria</taxon>
        <taxon>Campylobacterales</taxon>
        <taxon>Helicobacteraceae</taxon>
        <taxon>Helicobacter</taxon>
    </lineage>
</organism>
<reference evidence="6 7" key="1">
    <citation type="submission" date="2018-06" db="EMBL/GenBank/DDBJ databases">
        <authorList>
            <consortium name="Pathogen Informatics"/>
            <person name="Doyle S."/>
        </authorList>
    </citation>
    <scope>NUCLEOTIDE SEQUENCE [LARGE SCALE GENOMIC DNA]</scope>
    <source>
        <strain evidence="6 7">NCTC13102</strain>
    </source>
</reference>
<evidence type="ECO:0000256" key="1">
    <source>
        <dbReference type="ARBA" id="ARBA00004141"/>
    </source>
</evidence>
<dbReference type="InterPro" id="IPR059112">
    <property type="entry name" value="CysZ/EI24"/>
</dbReference>
<dbReference type="RefSeq" id="WP_023949150.1">
    <property type="nucleotide sequence ID" value="NZ_JAERIV010000003.1"/>
</dbReference>
<dbReference type="Proteomes" id="UP000250166">
    <property type="component" value="Unassembled WGS sequence"/>
</dbReference>
<feature type="transmembrane region" description="Helical" evidence="5">
    <location>
        <begin position="130"/>
        <end position="150"/>
    </location>
</feature>
<dbReference type="Pfam" id="PF07264">
    <property type="entry name" value="EI24"/>
    <property type="match status" value="1"/>
</dbReference>
<dbReference type="EMBL" id="UAWL01000006">
    <property type="protein sequence ID" value="SQB98628.1"/>
    <property type="molecule type" value="Genomic_DNA"/>
</dbReference>
<evidence type="ECO:0000256" key="4">
    <source>
        <dbReference type="ARBA" id="ARBA00023136"/>
    </source>
</evidence>
<proteinExistence type="predicted"/>
<gene>
    <name evidence="6" type="ORF">NCTC13102_01092</name>
</gene>
<dbReference type="AlphaFoldDB" id="A0A2X3B0B2"/>
<keyword evidence="3 5" id="KW-1133">Transmembrane helix</keyword>
<comment type="subcellular location">
    <subcellularLocation>
        <location evidence="1">Membrane</location>
        <topology evidence="1">Multi-pass membrane protein</topology>
    </subcellularLocation>
</comment>
<accession>A0A2X3B0B2</accession>
<feature type="transmembrane region" description="Helical" evidence="5">
    <location>
        <begin position="198"/>
        <end position="222"/>
    </location>
</feature>
<evidence type="ECO:0000256" key="2">
    <source>
        <dbReference type="ARBA" id="ARBA00022692"/>
    </source>
</evidence>
<evidence type="ECO:0000256" key="5">
    <source>
        <dbReference type="SAM" id="Phobius"/>
    </source>
</evidence>
<feature type="transmembrane region" description="Helical" evidence="5">
    <location>
        <begin position="12"/>
        <end position="38"/>
    </location>
</feature>
<sequence>MSIIQKSWRDFLSPAMIALNVLPVVFGIVFWAVILFYFSDNLLGFINRFFPISWQNQLLISDSFLTNIMKGTIYVILYAFLGFFVVVFACVGNMFVSLFYTPLVVRYVYSKHYPTLPKPKGISLFDSLKAFFKMFVLFCAGLVVCIPFLFMPFVGAIVMLIPHFIFFYKATLFDVGTEILGKQNYEHFMQEKNNKLQIAFAAYALGFIPVFNFFAPLLQILIFTHFCFANQALLESSEPDSKS</sequence>
<keyword evidence="4 5" id="KW-0472">Membrane</keyword>
<feature type="transmembrane region" description="Helical" evidence="5">
    <location>
        <begin position="76"/>
        <end position="109"/>
    </location>
</feature>
<keyword evidence="2 5" id="KW-0812">Transmembrane</keyword>
<evidence type="ECO:0000256" key="3">
    <source>
        <dbReference type="ARBA" id="ARBA00022989"/>
    </source>
</evidence>
<evidence type="ECO:0000313" key="7">
    <source>
        <dbReference type="Proteomes" id="UP000250166"/>
    </source>
</evidence>
<name>A0A2X3B0B2_9HELI</name>
<protein>
    <submittedName>
        <fullName evidence="6">Peptidase</fullName>
    </submittedName>
</protein>